<protein>
    <submittedName>
        <fullName evidence="2">Uncharacterized protein</fullName>
    </submittedName>
</protein>
<evidence type="ECO:0000256" key="1">
    <source>
        <dbReference type="SAM" id="Phobius"/>
    </source>
</evidence>
<keyword evidence="1" id="KW-0472">Membrane</keyword>
<gene>
    <name evidence="2" type="ORF">BHS01_04250</name>
</gene>
<proteinExistence type="predicted"/>
<dbReference type="Proteomes" id="UP000516280">
    <property type="component" value="Chromosome"/>
</dbReference>
<dbReference type="EMBL" id="CP017195">
    <property type="protein sequence ID" value="QDJ27791.1"/>
    <property type="molecule type" value="Genomic_DNA"/>
</dbReference>
<dbReference type="AlphaFoldDB" id="A0A7L4WE08"/>
<evidence type="ECO:0000313" key="3">
    <source>
        <dbReference type="Proteomes" id="UP000516280"/>
    </source>
</evidence>
<dbReference type="KEGG" id="lpaa:BHS01_04250"/>
<evidence type="ECO:0000313" key="2">
    <source>
        <dbReference type="EMBL" id="QDJ27791.1"/>
    </source>
</evidence>
<accession>A0A7L4WE08</accession>
<name>A0A7L4WE08_9LACT</name>
<keyword evidence="1" id="KW-1133">Transmembrane helix</keyword>
<keyword evidence="1" id="KW-0812">Transmembrane</keyword>
<feature type="transmembrane region" description="Helical" evidence="1">
    <location>
        <begin position="12"/>
        <end position="30"/>
    </location>
</feature>
<organism evidence="2 3">
    <name type="scientific">Pseudolactococcus paracarnosus</name>
    <dbReference type="NCBI Taxonomy" id="2749962"/>
    <lineage>
        <taxon>Bacteria</taxon>
        <taxon>Bacillati</taxon>
        <taxon>Bacillota</taxon>
        <taxon>Bacilli</taxon>
        <taxon>Lactobacillales</taxon>
        <taxon>Streptococcaceae</taxon>
        <taxon>Pseudolactococcus</taxon>
    </lineage>
</organism>
<reference evidence="2 3" key="1">
    <citation type="submission" date="2016-09" db="EMBL/GenBank/DDBJ databases">
        <title>Lactic acid bacteria from MAP meat Genome sequencing and assembly.</title>
        <authorList>
            <person name="Behr J."/>
            <person name="Hilgarth M."/>
            <person name="Vogel R.F."/>
        </authorList>
    </citation>
    <scope>NUCLEOTIDE SEQUENCE [LARGE SCALE GENOMIC DNA]</scope>
    <source>
        <strain evidence="2 3">TMW21615</strain>
    </source>
</reference>
<sequence length="86" mass="10049">MKKHYNLKHIYLIEFAIIVTHILLGMAIMYNDDQLAIQRGRHLLYQKNTTSELTVKSDKHKLATKLVGRSSSNQEVDQECDKMFQN</sequence>